<evidence type="ECO:0000313" key="1">
    <source>
        <dbReference type="EMBL" id="OAF08704.1"/>
    </source>
</evidence>
<dbReference type="EMBL" id="LUUB01000059">
    <property type="protein sequence ID" value="OAF08704.1"/>
    <property type="molecule type" value="Genomic_DNA"/>
</dbReference>
<accession>A0A176YND3</accession>
<sequence length="68" mass="7357">MTNKRKGSGINSSSRILGDRTFAAISAVEGLKLGKASKERQSALNKSKLTPAQKRAEVLRAYVQPKGR</sequence>
<proteinExistence type="predicted"/>
<comment type="caution">
    <text evidence="1">The sequence shown here is derived from an EMBL/GenBank/DDBJ whole genome shotgun (WGS) entry which is preliminary data.</text>
</comment>
<evidence type="ECO:0000313" key="2">
    <source>
        <dbReference type="Proteomes" id="UP000076959"/>
    </source>
</evidence>
<reference evidence="1 2" key="1">
    <citation type="submission" date="2016-03" db="EMBL/GenBank/DDBJ databases">
        <title>Draft Genome Sequence of the Strain BR 10245 (Bradyrhizobium sp.) isolated from nodules of Centrolobium paraense.</title>
        <authorList>
            <person name="Simoes-Araujo J.L.Sr."/>
            <person name="Barauna A.C."/>
            <person name="Silva K."/>
            <person name="Zilli J.E."/>
        </authorList>
    </citation>
    <scope>NUCLEOTIDE SEQUENCE [LARGE SCALE GENOMIC DNA]</scope>
    <source>
        <strain evidence="1 2">BR 10245</strain>
    </source>
</reference>
<dbReference type="OrthoDB" id="8255609at2"/>
<keyword evidence="2" id="KW-1185">Reference proteome</keyword>
<organism evidence="1 2">
    <name type="scientific">Bradyrhizobium centrolobii</name>
    <dbReference type="NCBI Taxonomy" id="1505087"/>
    <lineage>
        <taxon>Bacteria</taxon>
        <taxon>Pseudomonadati</taxon>
        <taxon>Pseudomonadota</taxon>
        <taxon>Alphaproteobacteria</taxon>
        <taxon>Hyphomicrobiales</taxon>
        <taxon>Nitrobacteraceae</taxon>
        <taxon>Bradyrhizobium</taxon>
    </lineage>
</organism>
<dbReference type="AlphaFoldDB" id="A0A176YND3"/>
<dbReference type="Proteomes" id="UP000076959">
    <property type="component" value="Unassembled WGS sequence"/>
</dbReference>
<gene>
    <name evidence="1" type="ORF">AYJ54_13705</name>
</gene>
<dbReference type="RefSeq" id="WP_063700858.1">
    <property type="nucleotide sequence ID" value="NZ_LUUB01000059.1"/>
</dbReference>
<protein>
    <submittedName>
        <fullName evidence="1">Uncharacterized protein</fullName>
    </submittedName>
</protein>
<name>A0A176YND3_9BRAD</name>